<dbReference type="GO" id="GO:0005178">
    <property type="term" value="F:integrin binding"/>
    <property type="evidence" value="ECO:0007669"/>
    <property type="project" value="TreeGrafter"/>
</dbReference>
<accession>A0A1V9X0W3</accession>
<evidence type="ECO:0000313" key="1">
    <source>
        <dbReference type="EMBL" id="OQR67174.1"/>
    </source>
</evidence>
<dbReference type="STRING" id="418985.A0A1V9X0W3"/>
<organism evidence="1 2">
    <name type="scientific">Tropilaelaps mercedesae</name>
    <dbReference type="NCBI Taxonomy" id="418985"/>
    <lineage>
        <taxon>Eukaryota</taxon>
        <taxon>Metazoa</taxon>
        <taxon>Ecdysozoa</taxon>
        <taxon>Arthropoda</taxon>
        <taxon>Chelicerata</taxon>
        <taxon>Arachnida</taxon>
        <taxon>Acari</taxon>
        <taxon>Parasitiformes</taxon>
        <taxon>Mesostigmata</taxon>
        <taxon>Gamasina</taxon>
        <taxon>Dermanyssoidea</taxon>
        <taxon>Laelapidae</taxon>
        <taxon>Tropilaelaps</taxon>
    </lineage>
</organism>
<dbReference type="PANTHER" id="PTHR16160">
    <property type="entry name" value="FERMITIN 2-RELATED"/>
    <property type="match status" value="1"/>
</dbReference>
<dbReference type="Gene3D" id="2.30.29.30">
    <property type="entry name" value="Pleckstrin-homology domain (PH domain)/Phosphotyrosine-binding domain (PTB)"/>
    <property type="match status" value="1"/>
</dbReference>
<evidence type="ECO:0000313" key="2">
    <source>
        <dbReference type="Proteomes" id="UP000192247"/>
    </source>
</evidence>
<comment type="caution">
    <text evidence="1">The sequence shown here is derived from an EMBL/GenBank/DDBJ whole genome shotgun (WGS) entry which is preliminary data.</text>
</comment>
<reference evidence="1 2" key="1">
    <citation type="journal article" date="2017" name="Gigascience">
        <title>Draft genome of the honey bee ectoparasitic mite, Tropilaelaps mercedesae, is shaped by the parasitic life history.</title>
        <authorList>
            <person name="Dong X."/>
            <person name="Armstrong S.D."/>
            <person name="Xia D."/>
            <person name="Makepeace B.L."/>
            <person name="Darby A.C."/>
            <person name="Kadowaki T."/>
        </authorList>
    </citation>
    <scope>NUCLEOTIDE SEQUENCE [LARGE SCALE GENOMIC DNA]</scope>
    <source>
        <strain evidence="1">Wuxi-XJTLU</strain>
    </source>
</reference>
<dbReference type="EMBL" id="MNPL01029711">
    <property type="protein sequence ID" value="OQR67174.1"/>
    <property type="molecule type" value="Genomic_DNA"/>
</dbReference>
<name>A0A1V9X0W3_9ACAR</name>
<gene>
    <name evidence="1" type="ORF">BIW11_13680</name>
</gene>
<dbReference type="OrthoDB" id="10057618at2759"/>
<dbReference type="SUPFAM" id="SSF50729">
    <property type="entry name" value="PH domain-like"/>
    <property type="match status" value="1"/>
</dbReference>
<dbReference type="GO" id="GO:0007229">
    <property type="term" value="P:integrin-mediated signaling pathway"/>
    <property type="evidence" value="ECO:0007669"/>
    <property type="project" value="InterPro"/>
</dbReference>
<sequence>MWLCAYTISVNFYEIGDHLKTWRYTTMKAWDVNWEVKQLSLQFEEENFQVSPLSADCKTIHEFIGGYIFLSMRSKEQNQALNEELFHRLTGGWN</sequence>
<keyword evidence="2" id="KW-1185">Reference proteome</keyword>
<dbReference type="GO" id="GO:0030055">
    <property type="term" value="C:cell-substrate junction"/>
    <property type="evidence" value="ECO:0007669"/>
    <property type="project" value="TreeGrafter"/>
</dbReference>
<dbReference type="InterPro" id="IPR011993">
    <property type="entry name" value="PH-like_dom_sf"/>
</dbReference>
<proteinExistence type="predicted"/>
<dbReference type="GO" id="GO:0007160">
    <property type="term" value="P:cell-matrix adhesion"/>
    <property type="evidence" value="ECO:0007669"/>
    <property type="project" value="TreeGrafter"/>
</dbReference>
<dbReference type="AlphaFoldDB" id="A0A1V9X0W3"/>
<dbReference type="InParanoid" id="A0A1V9X0W3"/>
<dbReference type="Proteomes" id="UP000192247">
    <property type="component" value="Unassembled WGS sequence"/>
</dbReference>
<protein>
    <submittedName>
        <fullName evidence="1">Unc-112-related protein-like</fullName>
    </submittedName>
</protein>
<dbReference type="InterPro" id="IPR037843">
    <property type="entry name" value="Kindlin/fermitin"/>
</dbReference>
<dbReference type="PANTHER" id="PTHR16160:SF13">
    <property type="entry name" value="FERMITIN 2-RELATED"/>
    <property type="match status" value="1"/>
</dbReference>